<comment type="caution">
    <text evidence="1">The sequence shown here is derived from an EMBL/GenBank/DDBJ whole genome shotgun (WGS) entry which is preliminary data.</text>
</comment>
<dbReference type="AlphaFoldDB" id="A0ABD4TJA4"/>
<reference evidence="1 2" key="1">
    <citation type="submission" date="2019-08" db="EMBL/GenBank/DDBJ databases">
        <authorList>
            <person name="Chen S.-C."/>
            <person name="Lai M.-C."/>
            <person name="You Y.-T."/>
        </authorList>
    </citation>
    <scope>NUCLEOTIDE SEQUENCE [LARGE SCALE GENOMIC DNA]</scope>
    <source>
        <strain evidence="1 2">P2F9704a</strain>
    </source>
</reference>
<evidence type="ECO:0000313" key="1">
    <source>
        <dbReference type="EMBL" id="MCQ1538771.1"/>
    </source>
</evidence>
<gene>
    <name evidence="1" type="ORF">FTO68_07210</name>
</gene>
<dbReference type="Proteomes" id="UP001524383">
    <property type="component" value="Unassembled WGS sequence"/>
</dbReference>
<name>A0ABD4TJA4_9EURY</name>
<evidence type="ECO:0000313" key="2">
    <source>
        <dbReference type="Proteomes" id="UP001524383"/>
    </source>
</evidence>
<accession>A0ABD4TJA4</accession>
<proteinExistence type="predicted"/>
<keyword evidence="2" id="KW-1185">Reference proteome</keyword>
<dbReference type="PANTHER" id="PTHR42754:SF1">
    <property type="entry name" value="LIPOPROTEIN"/>
    <property type="match status" value="1"/>
</dbReference>
<sequence>MHPHTLSHRSTLRLIATLLFILISTIGITSADLVINWEITSGEYDETRAFDIQQTDDGGYIIVGATIHPGEEGYTVPSPFYQAYIIRVTSSGEKLFEKTIDDERTRAISRIIRTQDSTYAMAGSISDPPNHDSDAYLAQMDKDGTILWERAYGGEHYDSAFDLVEVESGGFAIIGVTTRTETHPDQDIYLIRTDDAGDILFEKSYGDKYTDSGHSISKTRDGGFIIAGDGAFSLIRTDESGSILWTKSLRESSDVGSGVLTTPNAIMETSDGAFIAAGTTLSNDGDGFTLHASLMKIDQNGEIIWQKDYPGDGVSSFSSVVQLESGDICAVGGTGKPDPLGNPLFTEESSIFLVRIDGSKDPIMQTSIRRGGYSTGNALLISDDAFIIAGSVSTEKGGDEGDDKRGERTRAFAISLSNDGDEMPVKEQSASLFYAPILAVPLFIFSRWRRIMRRDS</sequence>
<dbReference type="SUPFAM" id="SSF50998">
    <property type="entry name" value="Quinoprotein alcohol dehydrogenase-like"/>
    <property type="match status" value="1"/>
</dbReference>
<dbReference type="InterPro" id="IPR011047">
    <property type="entry name" value="Quinoprotein_ADH-like_sf"/>
</dbReference>
<dbReference type="PANTHER" id="PTHR42754">
    <property type="entry name" value="ENDOGLUCANASE"/>
    <property type="match status" value="1"/>
</dbReference>
<dbReference type="RefSeq" id="WP_255332721.1">
    <property type="nucleotide sequence ID" value="NZ_VOTZ01000013.1"/>
</dbReference>
<dbReference type="EMBL" id="VOTZ01000013">
    <property type="protein sequence ID" value="MCQ1538771.1"/>
    <property type="molecule type" value="Genomic_DNA"/>
</dbReference>
<protein>
    <submittedName>
        <fullName evidence="1">Uncharacterized protein</fullName>
    </submittedName>
</protein>
<organism evidence="1 2">
    <name type="scientific">Methanocalculus taiwanensis</name>
    <dbReference type="NCBI Taxonomy" id="106207"/>
    <lineage>
        <taxon>Archaea</taxon>
        <taxon>Methanobacteriati</taxon>
        <taxon>Methanobacteriota</taxon>
        <taxon>Stenosarchaea group</taxon>
        <taxon>Methanomicrobia</taxon>
        <taxon>Methanomicrobiales</taxon>
        <taxon>Methanocalculaceae</taxon>
        <taxon>Methanocalculus</taxon>
    </lineage>
</organism>